<gene>
    <name evidence="1" type="ORF">GRH90_11965</name>
</gene>
<evidence type="ECO:0000313" key="1">
    <source>
        <dbReference type="EMBL" id="NDL63460.1"/>
    </source>
</evidence>
<sequence length="155" mass="17641">MKRIWVILALLLLSITLFYSKHYRSGFAGFQCGAMMVYRSNSPAGSFTYTLEAKMFFTSPREGFYAVNGTLAHDDSIYNLHRTRFFTFAQKNQQGLYEITITREIVSALDTTPKDIASPVLLPVGESLLPRFKRIDNKSILVSLLYSPFFICAKD</sequence>
<organism evidence="1 2">
    <name type="scientific">Acerihabitans arboris</name>
    <dbReference type="NCBI Taxonomy" id="2691583"/>
    <lineage>
        <taxon>Bacteria</taxon>
        <taxon>Pseudomonadati</taxon>
        <taxon>Pseudomonadota</taxon>
        <taxon>Gammaproteobacteria</taxon>
        <taxon>Enterobacterales</taxon>
        <taxon>Pectobacteriaceae</taxon>
        <taxon>Acerihabitans</taxon>
    </lineage>
</organism>
<reference evidence="1 2" key="2">
    <citation type="submission" date="2020-02" db="EMBL/GenBank/DDBJ databases">
        <title>The new genus of Enterobacteriales.</title>
        <authorList>
            <person name="Kim I.S."/>
        </authorList>
    </citation>
    <scope>NUCLEOTIDE SEQUENCE [LARGE SCALE GENOMIC DNA]</scope>
    <source>
        <strain evidence="1 2">SAP-6</strain>
    </source>
</reference>
<proteinExistence type="predicted"/>
<dbReference type="EMBL" id="WUBS01000007">
    <property type="protein sequence ID" value="NDL63460.1"/>
    <property type="molecule type" value="Genomic_DNA"/>
</dbReference>
<comment type="caution">
    <text evidence="1">The sequence shown here is derived from an EMBL/GenBank/DDBJ whole genome shotgun (WGS) entry which is preliminary data.</text>
</comment>
<dbReference type="InterPro" id="IPR031854">
    <property type="entry name" value="FidL-like"/>
</dbReference>
<accession>A0A845SF66</accession>
<name>A0A845SF66_9GAMM</name>
<keyword evidence="2" id="KW-1185">Reference proteome</keyword>
<protein>
    <submittedName>
        <fullName evidence="1">Uncharacterized protein</fullName>
    </submittedName>
</protein>
<dbReference type="RefSeq" id="WP_162366172.1">
    <property type="nucleotide sequence ID" value="NZ_WUBS01000007.1"/>
</dbReference>
<dbReference type="AlphaFoldDB" id="A0A845SF66"/>
<evidence type="ECO:0000313" key="2">
    <source>
        <dbReference type="Proteomes" id="UP000461443"/>
    </source>
</evidence>
<dbReference type="Pfam" id="PF15941">
    <property type="entry name" value="FidL_like"/>
    <property type="match status" value="1"/>
</dbReference>
<reference evidence="1 2" key="1">
    <citation type="submission" date="2019-12" db="EMBL/GenBank/DDBJ databases">
        <authorList>
            <person name="Lee S.D."/>
        </authorList>
    </citation>
    <scope>NUCLEOTIDE SEQUENCE [LARGE SCALE GENOMIC DNA]</scope>
    <source>
        <strain evidence="1 2">SAP-6</strain>
    </source>
</reference>
<dbReference type="Proteomes" id="UP000461443">
    <property type="component" value="Unassembled WGS sequence"/>
</dbReference>